<sequence>MPIPGEWTDESVVHPFADAETRHPSDELTTPDTCAEMYPPQAPRNTIFPTQEEASSISQPNLPTSIPQPGFHPALGLRFNSAISDIGTSNIHTYLPTEPWSPLTNDLIVVDDEDLQTMIRSASAALYNRRRGRPIMLPQATDVQDQKLPSSAPAPVAAAATPLRARKAPPGPGVFAQPTGDISSEPTGSKAARSPQGYSKSKQAKDDASVEAFYDSSRPVRANNTLQTARCRTSSSPIPAATELQERDIRACDAVSEVVCLPELMSHIDTSMLERPCTRDLNKDTNGRPPNAPNVMMDERRRGGDEKRNHPVASSDVNGEVRPTDETSRKGRLSIIEKLRSLFKAKRGSKGDASGKRSEK</sequence>
<protein>
    <submittedName>
        <fullName evidence="1">Uncharacterized protein</fullName>
    </submittedName>
</protein>
<dbReference type="EMBL" id="JAWDJW010000751">
    <property type="protein sequence ID" value="KAK3080084.1"/>
    <property type="molecule type" value="Genomic_DNA"/>
</dbReference>
<comment type="caution">
    <text evidence="1">The sequence shown here is derived from an EMBL/GenBank/DDBJ whole genome shotgun (WGS) entry which is preliminary data.</text>
</comment>
<name>A0ACC3DTH3_9PEZI</name>
<keyword evidence="2" id="KW-1185">Reference proteome</keyword>
<organism evidence="1 2">
    <name type="scientific">Coniosporium uncinatum</name>
    <dbReference type="NCBI Taxonomy" id="93489"/>
    <lineage>
        <taxon>Eukaryota</taxon>
        <taxon>Fungi</taxon>
        <taxon>Dikarya</taxon>
        <taxon>Ascomycota</taxon>
        <taxon>Pezizomycotina</taxon>
        <taxon>Dothideomycetes</taxon>
        <taxon>Dothideomycetes incertae sedis</taxon>
        <taxon>Coniosporium</taxon>
    </lineage>
</organism>
<gene>
    <name evidence="1" type="ORF">LTS18_003171</name>
</gene>
<reference evidence="1" key="1">
    <citation type="submission" date="2024-09" db="EMBL/GenBank/DDBJ databases">
        <title>Black Yeasts Isolated from many extreme environments.</title>
        <authorList>
            <person name="Coleine C."/>
            <person name="Stajich J.E."/>
            <person name="Selbmann L."/>
        </authorList>
    </citation>
    <scope>NUCLEOTIDE SEQUENCE</scope>
    <source>
        <strain evidence="1">CCFEE 5737</strain>
    </source>
</reference>
<dbReference type="Proteomes" id="UP001186974">
    <property type="component" value="Unassembled WGS sequence"/>
</dbReference>
<evidence type="ECO:0000313" key="1">
    <source>
        <dbReference type="EMBL" id="KAK3080084.1"/>
    </source>
</evidence>
<evidence type="ECO:0000313" key="2">
    <source>
        <dbReference type="Proteomes" id="UP001186974"/>
    </source>
</evidence>
<proteinExistence type="predicted"/>
<accession>A0ACC3DTH3</accession>